<comment type="similarity">
    <text evidence="11">Belongs to the KdpC family.</text>
</comment>
<protein>
    <recommendedName>
        <fullName evidence="11">Potassium-transporting ATPase KdpC subunit</fullName>
    </recommendedName>
    <alternativeName>
        <fullName evidence="11">ATP phosphohydrolase [potassium-transporting] C chain</fullName>
    </alternativeName>
    <alternativeName>
        <fullName evidence="11">Potassium-binding and translocating subunit C</fullName>
    </alternativeName>
    <alternativeName>
        <fullName evidence="11">Potassium-translocating ATPase C chain</fullName>
    </alternativeName>
</protein>
<name>A0ABQ1FL67_9BACL</name>
<dbReference type="PANTHER" id="PTHR30042">
    <property type="entry name" value="POTASSIUM-TRANSPORTING ATPASE C CHAIN"/>
    <property type="match status" value="1"/>
</dbReference>
<evidence type="ECO:0000256" key="6">
    <source>
        <dbReference type="ARBA" id="ARBA00022840"/>
    </source>
</evidence>
<keyword evidence="8 11" id="KW-1133">Transmembrane helix</keyword>
<evidence type="ECO:0000256" key="9">
    <source>
        <dbReference type="ARBA" id="ARBA00023065"/>
    </source>
</evidence>
<keyword evidence="2 11" id="KW-1003">Cell membrane</keyword>
<dbReference type="PANTHER" id="PTHR30042:SF2">
    <property type="entry name" value="POTASSIUM-TRANSPORTING ATPASE KDPC SUBUNIT"/>
    <property type="match status" value="1"/>
</dbReference>
<dbReference type="Pfam" id="PF02669">
    <property type="entry name" value="KdpC"/>
    <property type="match status" value="1"/>
</dbReference>
<accession>A0ABQ1FL67</accession>
<keyword evidence="6 11" id="KW-0067">ATP-binding</keyword>
<evidence type="ECO:0000256" key="3">
    <source>
        <dbReference type="ARBA" id="ARBA00022538"/>
    </source>
</evidence>
<dbReference type="NCBIfam" id="TIGR00681">
    <property type="entry name" value="kdpC"/>
    <property type="match status" value="1"/>
</dbReference>
<dbReference type="HAMAP" id="MF_00276">
    <property type="entry name" value="KdpC"/>
    <property type="match status" value="1"/>
</dbReference>
<dbReference type="RefSeq" id="WP_229752469.1">
    <property type="nucleotide sequence ID" value="NZ_BMHF01000001.1"/>
</dbReference>
<evidence type="ECO:0000256" key="10">
    <source>
        <dbReference type="ARBA" id="ARBA00023136"/>
    </source>
</evidence>
<comment type="subcellular location">
    <subcellularLocation>
        <location evidence="11">Cell membrane</location>
        <topology evidence="11">Single-pass membrane protein</topology>
    </subcellularLocation>
</comment>
<keyword evidence="13" id="KW-1185">Reference proteome</keyword>
<evidence type="ECO:0000256" key="5">
    <source>
        <dbReference type="ARBA" id="ARBA00022741"/>
    </source>
</evidence>
<gene>
    <name evidence="11 12" type="primary">kdpC</name>
    <name evidence="12" type="ORF">GCM10010917_00520</name>
</gene>
<reference evidence="13" key="1">
    <citation type="journal article" date="2019" name="Int. J. Syst. Evol. Microbiol.">
        <title>The Global Catalogue of Microorganisms (GCM) 10K type strain sequencing project: providing services to taxonomists for standard genome sequencing and annotation.</title>
        <authorList>
            <consortium name="The Broad Institute Genomics Platform"/>
            <consortium name="The Broad Institute Genome Sequencing Center for Infectious Disease"/>
            <person name="Wu L."/>
            <person name="Ma J."/>
        </authorList>
    </citation>
    <scope>NUCLEOTIDE SEQUENCE [LARGE SCALE GENOMIC DNA]</scope>
    <source>
        <strain evidence="13">CGMCC 1.15044</strain>
    </source>
</reference>
<evidence type="ECO:0000256" key="4">
    <source>
        <dbReference type="ARBA" id="ARBA00022692"/>
    </source>
</evidence>
<keyword evidence="4 11" id="KW-0812">Transmembrane</keyword>
<keyword evidence="10 11" id="KW-0472">Membrane</keyword>
<proteinExistence type="inferred from homology"/>
<dbReference type="PIRSF" id="PIRSF001296">
    <property type="entry name" value="K_ATPase_KdpC"/>
    <property type="match status" value="1"/>
</dbReference>
<keyword evidence="7 11" id="KW-0630">Potassium</keyword>
<evidence type="ECO:0000256" key="1">
    <source>
        <dbReference type="ARBA" id="ARBA00022448"/>
    </source>
</evidence>
<sequence>MMKTLTVTLRTSLALILLVVVYQLVVTGIAQAFMPGKADGSLVYDANHQLIGSELIGQSFTSPALFHGRISSIDYNAASSGTPNYAPSNPEMIQRTEEAVRVWEKENPQIPVSELPIDLITNSGSGLDPDISVAAAEVQIPRVSANTGIPADQLQELVNQHTKGRDLGLFSEPVVNVLLLNLDVQQAAAGK</sequence>
<dbReference type="Proteomes" id="UP000609323">
    <property type="component" value="Unassembled WGS sequence"/>
</dbReference>
<dbReference type="EMBL" id="BMHF01000001">
    <property type="protein sequence ID" value="GGA19818.1"/>
    <property type="molecule type" value="Genomic_DNA"/>
</dbReference>
<dbReference type="NCBIfam" id="NF001454">
    <property type="entry name" value="PRK00315.1"/>
    <property type="match status" value="1"/>
</dbReference>
<evidence type="ECO:0000256" key="8">
    <source>
        <dbReference type="ARBA" id="ARBA00022989"/>
    </source>
</evidence>
<comment type="function">
    <text evidence="11">Part of the high-affinity ATP-driven potassium transport (or Kdp) system, which catalyzes the hydrolysis of ATP coupled with the electrogenic transport of potassium into the cytoplasm. This subunit acts as a catalytic chaperone that increases the ATP-binding affinity of the ATP-hydrolyzing subunit KdpB by the formation of a transient KdpB/KdpC/ATP ternary complex.</text>
</comment>
<organism evidence="12 13">
    <name type="scientific">Paenibacillus physcomitrellae</name>
    <dbReference type="NCBI Taxonomy" id="1619311"/>
    <lineage>
        <taxon>Bacteria</taxon>
        <taxon>Bacillati</taxon>
        <taxon>Bacillota</taxon>
        <taxon>Bacilli</taxon>
        <taxon>Bacillales</taxon>
        <taxon>Paenibacillaceae</taxon>
        <taxon>Paenibacillus</taxon>
    </lineage>
</organism>
<evidence type="ECO:0000256" key="7">
    <source>
        <dbReference type="ARBA" id="ARBA00022958"/>
    </source>
</evidence>
<evidence type="ECO:0000313" key="12">
    <source>
        <dbReference type="EMBL" id="GGA19818.1"/>
    </source>
</evidence>
<evidence type="ECO:0000256" key="2">
    <source>
        <dbReference type="ARBA" id="ARBA00022475"/>
    </source>
</evidence>
<keyword evidence="9 11" id="KW-0406">Ion transport</keyword>
<evidence type="ECO:0000313" key="13">
    <source>
        <dbReference type="Proteomes" id="UP000609323"/>
    </source>
</evidence>
<comment type="subunit">
    <text evidence="11">The system is composed of three essential subunits: KdpA, KdpB and KdpC.</text>
</comment>
<keyword evidence="5 11" id="KW-0547">Nucleotide-binding</keyword>
<keyword evidence="1 11" id="KW-0813">Transport</keyword>
<dbReference type="InterPro" id="IPR003820">
    <property type="entry name" value="KdpC"/>
</dbReference>
<comment type="caution">
    <text evidence="12">The sequence shown here is derived from an EMBL/GenBank/DDBJ whole genome shotgun (WGS) entry which is preliminary data.</text>
</comment>
<keyword evidence="3 11" id="KW-0633">Potassium transport</keyword>
<evidence type="ECO:0000256" key="11">
    <source>
        <dbReference type="HAMAP-Rule" id="MF_00276"/>
    </source>
</evidence>